<evidence type="ECO:0000256" key="1">
    <source>
        <dbReference type="SAM" id="MobiDB-lite"/>
    </source>
</evidence>
<name>A0A6J5T954_9CAUD</name>
<proteinExistence type="predicted"/>
<feature type="region of interest" description="Disordered" evidence="1">
    <location>
        <begin position="16"/>
        <end position="55"/>
    </location>
</feature>
<sequence>MAQIATPVTISFAAFGGSGGGGMDKSGRKDASTDPRSLTKGQDTGNGNNVITWPSTPKISQSIEVNYQMWELQHTNYQPAAFGNRATPTVTISGQWFSRDTAEATKTINAIHLLRSATSMFYGREDSKRGTPPPVGRLNAHGFYANTPVVIKSFQYDFPNDVDYITASVIGGGTQSIPVLFEMSVSLIVQVNLVETVKNYTLDKFFSGDLLGDGYI</sequence>
<evidence type="ECO:0000313" key="2">
    <source>
        <dbReference type="EMBL" id="CAB4241468.1"/>
    </source>
</evidence>
<accession>A0A6J5T954</accession>
<organism evidence="2">
    <name type="scientific">uncultured Caudovirales phage</name>
    <dbReference type="NCBI Taxonomy" id="2100421"/>
    <lineage>
        <taxon>Viruses</taxon>
        <taxon>Duplodnaviria</taxon>
        <taxon>Heunggongvirae</taxon>
        <taxon>Uroviricota</taxon>
        <taxon>Caudoviricetes</taxon>
        <taxon>Peduoviridae</taxon>
        <taxon>Maltschvirus</taxon>
        <taxon>Maltschvirus maltsch</taxon>
    </lineage>
</organism>
<reference evidence="2" key="1">
    <citation type="submission" date="2020-05" db="EMBL/GenBank/DDBJ databases">
        <authorList>
            <person name="Chiriac C."/>
            <person name="Salcher M."/>
            <person name="Ghai R."/>
            <person name="Kavagutti S V."/>
        </authorList>
    </citation>
    <scope>NUCLEOTIDE SEQUENCE</scope>
</reference>
<dbReference type="EMBL" id="LR797824">
    <property type="protein sequence ID" value="CAB4241468.1"/>
    <property type="molecule type" value="Genomic_DNA"/>
</dbReference>
<protein>
    <submittedName>
        <fullName evidence="2">Uncharacterized protein</fullName>
    </submittedName>
</protein>
<feature type="compositionally biased region" description="Polar residues" evidence="1">
    <location>
        <begin position="34"/>
        <end position="55"/>
    </location>
</feature>
<gene>
    <name evidence="2" type="ORF">UFOVP71_6</name>
</gene>